<dbReference type="InterPro" id="IPR047296">
    <property type="entry name" value="GIY-YIG_UvrC_Cho"/>
</dbReference>
<evidence type="ECO:0000313" key="15">
    <source>
        <dbReference type="Proteomes" id="UP000706525"/>
    </source>
</evidence>
<dbReference type="InterPro" id="IPR035901">
    <property type="entry name" value="GIY-YIG_endonuc_sf"/>
</dbReference>
<comment type="caution">
    <text evidence="14">The sequence shown here is derived from an EMBL/GenBank/DDBJ whole genome shotgun (WGS) entry which is preliminary data.</text>
</comment>
<evidence type="ECO:0000256" key="6">
    <source>
        <dbReference type="ARBA" id="ARBA00023204"/>
    </source>
</evidence>
<evidence type="ECO:0000256" key="1">
    <source>
        <dbReference type="ARBA" id="ARBA00012417"/>
    </source>
</evidence>
<gene>
    <name evidence="14" type="primary">dinG_3</name>
    <name evidence="14" type="ORF">LMG32289_06743</name>
</gene>
<feature type="region of interest" description="Disordered" evidence="12">
    <location>
        <begin position="515"/>
        <end position="543"/>
    </location>
</feature>
<feature type="compositionally biased region" description="Low complexity" evidence="12">
    <location>
        <begin position="518"/>
        <end position="536"/>
    </location>
</feature>
<keyword evidence="14" id="KW-0540">Nuclease</keyword>
<dbReference type="SUPFAM" id="SSF53098">
    <property type="entry name" value="Ribonuclease H-like"/>
    <property type="match status" value="1"/>
</dbReference>
<dbReference type="EMBL" id="CAJZAG010000025">
    <property type="protein sequence ID" value="CAG9187045.1"/>
    <property type="molecule type" value="Genomic_DNA"/>
</dbReference>
<dbReference type="SUPFAM" id="SSF82771">
    <property type="entry name" value="GIY-YIG endonuclease"/>
    <property type="match status" value="1"/>
</dbReference>
<sequence>MPTPHDAYTYLPERLSSRDAGTLDAHALAAALARPIVFVDLETTGANAQNDRITEIGVVEVGPDGISEWDTLVDPRTSIPPFIQNMTGITDAVVRGQPTFESLAEALAERLQGRLFVAHNARFDYGFLKNEFRRAGITFRADVLCTVRLSRALYPSVERHGLDALIARFGLTPKGRHRALADAELLWQFWQRIHAQYSVDLVESAVKSLVKQASLPAGLEETALDKVPDRAGVYLFHGDDDAPLYVGKSIHLRQRIRAHFSGDHTNEKEMRLARAVRRVEWRETGGEIGALLLEAQLVKTLQPLHNQLLRQTSELFSWELPPGLTAPRLRSNRHVDFSRHAHLHGAYASKASAVAHLRALADEHQLCLTTLGIETRARHGNPCFARQVHRCAGVCVGDEPMASHRERLAAALAVAALRAWPFAGAIAWREGPAPQPWHVVEDWCYLGSAPDLDAAAALVTNAGAASASSNPVRFDVDTYQILLPHLATLMTDAVPLEATRPFALTPLPLLLPAPALPSAPRSTKPRTTSTSTSTSALQQPLFA</sequence>
<keyword evidence="2" id="KW-0227">DNA damage</keyword>
<evidence type="ECO:0000256" key="3">
    <source>
        <dbReference type="ARBA" id="ARBA00022769"/>
    </source>
</evidence>
<evidence type="ECO:0000256" key="10">
    <source>
        <dbReference type="ARBA" id="ARBA00042732"/>
    </source>
</evidence>
<dbReference type="Proteomes" id="UP000706525">
    <property type="component" value="Unassembled WGS sequence"/>
</dbReference>
<evidence type="ECO:0000256" key="2">
    <source>
        <dbReference type="ARBA" id="ARBA00022763"/>
    </source>
</evidence>
<name>A0ABM8Y2Q7_9BURK</name>
<evidence type="ECO:0000256" key="4">
    <source>
        <dbReference type="ARBA" id="ARBA00022801"/>
    </source>
</evidence>
<dbReference type="SMART" id="SM00465">
    <property type="entry name" value="GIYc"/>
    <property type="match status" value="1"/>
</dbReference>
<evidence type="ECO:0000256" key="7">
    <source>
        <dbReference type="ARBA" id="ARBA00023236"/>
    </source>
</evidence>
<keyword evidence="3" id="KW-0228">DNA excision</keyword>
<dbReference type="PROSITE" id="PS50164">
    <property type="entry name" value="GIY_YIG"/>
    <property type="match status" value="1"/>
</dbReference>
<dbReference type="InterPro" id="IPR050066">
    <property type="entry name" value="UvrABC_protein_C"/>
</dbReference>
<comment type="catalytic activity">
    <reaction evidence="11">
        <text>DNA(n) + a 2'-deoxyribonucleoside 5'-triphosphate = DNA(n+1) + diphosphate</text>
        <dbReference type="Rhea" id="RHEA:22508"/>
        <dbReference type="Rhea" id="RHEA-COMP:17339"/>
        <dbReference type="Rhea" id="RHEA-COMP:17340"/>
        <dbReference type="ChEBI" id="CHEBI:33019"/>
        <dbReference type="ChEBI" id="CHEBI:61560"/>
        <dbReference type="ChEBI" id="CHEBI:173112"/>
        <dbReference type="EC" id="2.7.7.7"/>
    </reaction>
</comment>
<dbReference type="GO" id="GO:0004527">
    <property type="term" value="F:exonuclease activity"/>
    <property type="evidence" value="ECO:0007669"/>
    <property type="project" value="UniProtKB-KW"/>
</dbReference>
<keyword evidence="5" id="KW-0267">Excision nuclease</keyword>
<dbReference type="EC" id="2.7.7.7" evidence="1"/>
<dbReference type="CDD" id="cd06127">
    <property type="entry name" value="DEDDh"/>
    <property type="match status" value="1"/>
</dbReference>
<reference evidence="14 15" key="1">
    <citation type="submission" date="2021-08" db="EMBL/GenBank/DDBJ databases">
        <authorList>
            <person name="Peeters C."/>
        </authorList>
    </citation>
    <scope>NUCLEOTIDE SEQUENCE [LARGE SCALE GENOMIC DNA]</scope>
    <source>
        <strain evidence="14 15">LMG 32289</strain>
    </source>
</reference>
<dbReference type="Gene3D" id="3.40.1440.10">
    <property type="entry name" value="GIY-YIG endonuclease"/>
    <property type="match status" value="1"/>
</dbReference>
<accession>A0ABM8Y2Q7</accession>
<dbReference type="InterPro" id="IPR036397">
    <property type="entry name" value="RNaseH_sf"/>
</dbReference>
<proteinExistence type="predicted"/>
<evidence type="ECO:0000313" key="14">
    <source>
        <dbReference type="EMBL" id="CAG9187045.1"/>
    </source>
</evidence>
<organism evidence="14 15">
    <name type="scientific">Cupriavidus pampae</name>
    <dbReference type="NCBI Taxonomy" id="659251"/>
    <lineage>
        <taxon>Bacteria</taxon>
        <taxon>Pseudomonadati</taxon>
        <taxon>Pseudomonadota</taxon>
        <taxon>Betaproteobacteria</taxon>
        <taxon>Burkholderiales</taxon>
        <taxon>Burkholderiaceae</taxon>
        <taxon>Cupriavidus</taxon>
    </lineage>
</organism>
<evidence type="ECO:0000256" key="5">
    <source>
        <dbReference type="ARBA" id="ARBA00022881"/>
    </source>
</evidence>
<keyword evidence="6" id="KW-0234">DNA repair</keyword>
<dbReference type="Pfam" id="PF01541">
    <property type="entry name" value="GIY-YIG"/>
    <property type="match status" value="1"/>
</dbReference>
<dbReference type="InterPro" id="IPR013520">
    <property type="entry name" value="Ribonucl_H"/>
</dbReference>
<evidence type="ECO:0000256" key="11">
    <source>
        <dbReference type="ARBA" id="ARBA00049244"/>
    </source>
</evidence>
<keyword evidence="14" id="KW-0269">Exonuclease</keyword>
<feature type="domain" description="GIY-YIG" evidence="13">
    <location>
        <begin position="229"/>
        <end position="307"/>
    </location>
</feature>
<keyword evidence="7" id="KW-0742">SOS response</keyword>
<dbReference type="SMART" id="SM00479">
    <property type="entry name" value="EXOIII"/>
    <property type="match status" value="1"/>
</dbReference>
<dbReference type="RefSeq" id="WP_223995870.1">
    <property type="nucleotide sequence ID" value="NZ_CAJZAG010000025.1"/>
</dbReference>
<dbReference type="PANTHER" id="PTHR30562:SF10">
    <property type="entry name" value="EXCINUCLEASE CHO"/>
    <property type="match status" value="1"/>
</dbReference>
<evidence type="ECO:0000259" key="13">
    <source>
        <dbReference type="PROSITE" id="PS50164"/>
    </source>
</evidence>
<dbReference type="NCBIfam" id="TIGR00573">
    <property type="entry name" value="dnaq"/>
    <property type="match status" value="1"/>
</dbReference>
<dbReference type="InterPro" id="IPR012337">
    <property type="entry name" value="RNaseH-like_sf"/>
</dbReference>
<dbReference type="Gene3D" id="3.30.420.10">
    <property type="entry name" value="Ribonuclease H-like superfamily/Ribonuclease H"/>
    <property type="match status" value="1"/>
</dbReference>
<dbReference type="InterPro" id="IPR000305">
    <property type="entry name" value="GIY-YIG_endonuc"/>
</dbReference>
<evidence type="ECO:0000256" key="8">
    <source>
        <dbReference type="ARBA" id="ARBA00040756"/>
    </source>
</evidence>
<keyword evidence="4 14" id="KW-0378">Hydrolase</keyword>
<dbReference type="CDD" id="cd10434">
    <property type="entry name" value="GIY-YIG_UvrC_Cho"/>
    <property type="match status" value="1"/>
</dbReference>
<evidence type="ECO:0000256" key="9">
    <source>
        <dbReference type="ARBA" id="ARBA00042138"/>
    </source>
</evidence>
<protein>
    <recommendedName>
        <fullName evidence="8">Excinuclease cho</fullName>
        <ecNumber evidence="1">2.7.7.7</ecNumber>
    </recommendedName>
    <alternativeName>
        <fullName evidence="10">Endonuclease cho</fullName>
    </alternativeName>
    <alternativeName>
        <fullName evidence="9">UvrC homolog protein</fullName>
    </alternativeName>
</protein>
<dbReference type="InterPro" id="IPR006054">
    <property type="entry name" value="DnaQ"/>
</dbReference>
<dbReference type="Pfam" id="PF00929">
    <property type="entry name" value="RNase_T"/>
    <property type="match status" value="1"/>
</dbReference>
<evidence type="ECO:0000256" key="12">
    <source>
        <dbReference type="SAM" id="MobiDB-lite"/>
    </source>
</evidence>
<dbReference type="PANTHER" id="PTHR30562">
    <property type="entry name" value="UVRC/OXIDOREDUCTASE"/>
    <property type="match status" value="1"/>
</dbReference>
<keyword evidence="15" id="KW-1185">Reference proteome</keyword>